<dbReference type="Proteomes" id="UP001172386">
    <property type="component" value="Unassembled WGS sequence"/>
</dbReference>
<dbReference type="EMBL" id="JAPDRQ010000359">
    <property type="protein sequence ID" value="KAJ9650294.1"/>
    <property type="molecule type" value="Genomic_DNA"/>
</dbReference>
<organism evidence="1 2">
    <name type="scientific">Neophaeococcomyces mojaviensis</name>
    <dbReference type="NCBI Taxonomy" id="3383035"/>
    <lineage>
        <taxon>Eukaryota</taxon>
        <taxon>Fungi</taxon>
        <taxon>Dikarya</taxon>
        <taxon>Ascomycota</taxon>
        <taxon>Pezizomycotina</taxon>
        <taxon>Eurotiomycetes</taxon>
        <taxon>Chaetothyriomycetidae</taxon>
        <taxon>Chaetothyriales</taxon>
        <taxon>Chaetothyriales incertae sedis</taxon>
        <taxon>Neophaeococcomyces</taxon>
    </lineage>
</organism>
<keyword evidence="2" id="KW-1185">Reference proteome</keyword>
<gene>
    <name evidence="1" type="ORF">H2198_010394</name>
</gene>
<sequence>MSEVPPPYLHTAYPPSGDAAGYVPLPTVYAALDFVLSCVDDTDALPSSAAARDFLVHWLRLGENPTKDQLAGARNAMAADAGKLLDTLHQAFEGFIADLHRHPSCSPGTVFGKYHLPVTLLQLQPVLHHAVAAQERRLHRPILAVPVLPASASRCLRPLRVPAAPEPRSWPHSALPARPRRRAMPTISDADRSYKLPARPSADQIISLAGDILAGRYSAGAQVSSPDTAMKLLQLRIGDSSREVFHALFLDNRHRIIHEETLFQGTINSAPVFPREVARAALRCNAAACIVSHVHPSGDAEPSQADINITAELKTVLQLIDVRLLDHVVVSRIQAISMASRGLIAVPASALSNGDVFLPAAVRWDARHFTAVGKGKFKAADRSAAARPAVLCIEPACSGLAPTGLHCALRAPTSGAGGARSCWRPPAAYARAISSPTRFLASPLRVMICAGWWPSGVLRQRWNLAQTQPVAGSLRFPFHRLRPGIPRAHGERTQLGRYTHHKEHRMTLQHIQDSNSHSEEPALEARPADVVEAESYRSDLTATYSPDDNKLRLYAAGRLDQETKDRVIAAGFKWAPKQGLFVAPMWTPGREDLLLSLCGEITDEDTSLTERQEDRADRFTEYSANRQKDADTAHRAVDAICERIPLGQPILVGHHSERAARRDQARIHNGMRKAVNCWKQSEYWAQRAAASLAHAKYKERPDVRARRIKKIEADKRRAEREIAEATQLCGMWERGNLPAEQALKLTAMHSLWFTVEVDGAKVQRSTWSLLESGQWTADQVAQRSTASYAANIARLTRWIAHYSLRLDYERAMLGEAGGLPADRFNIQAGGSVLVRGAWHTVVRVNKRGGRIISIRTDAQFVPVRPVEEVRDYQAPAEGAGEEAKGAKLFLGPIINVPGAGVVEMTAAEFKATHRDYKGVQRVEATPTSAAYRYRSVVHQGALVQVYLTDAKTVTLPVE</sequence>
<reference evidence="1" key="1">
    <citation type="submission" date="2022-10" db="EMBL/GenBank/DDBJ databases">
        <title>Culturing micro-colonial fungi from biological soil crusts in the Mojave desert and describing Neophaeococcomyces mojavensis, and introducing the new genera and species Taxawa tesnikishii.</title>
        <authorList>
            <person name="Kurbessoian T."/>
            <person name="Stajich J.E."/>
        </authorList>
    </citation>
    <scope>NUCLEOTIDE SEQUENCE</scope>
    <source>
        <strain evidence="1">JES_112</strain>
    </source>
</reference>
<evidence type="ECO:0000313" key="2">
    <source>
        <dbReference type="Proteomes" id="UP001172386"/>
    </source>
</evidence>
<name>A0ACC2ZRR3_9EURO</name>
<protein>
    <submittedName>
        <fullName evidence="1">Uncharacterized protein</fullName>
    </submittedName>
</protein>
<comment type="caution">
    <text evidence="1">The sequence shown here is derived from an EMBL/GenBank/DDBJ whole genome shotgun (WGS) entry which is preliminary data.</text>
</comment>
<accession>A0ACC2ZRR3</accession>
<evidence type="ECO:0000313" key="1">
    <source>
        <dbReference type="EMBL" id="KAJ9650294.1"/>
    </source>
</evidence>
<proteinExistence type="predicted"/>